<comment type="caution">
    <text evidence="1">The sequence shown here is derived from an EMBL/GenBank/DDBJ whole genome shotgun (WGS) entry which is preliminary data.</text>
</comment>
<name>A0AB35JNC8_PSESY</name>
<dbReference type="EMBL" id="JAGSOW010000002">
    <property type="protein sequence ID" value="MDC3735427.1"/>
    <property type="molecule type" value="Genomic_DNA"/>
</dbReference>
<protein>
    <submittedName>
        <fullName evidence="1">Uncharacterized protein</fullName>
    </submittedName>
</protein>
<accession>A0AB35JNC8</accession>
<organism evidence="1 2">
    <name type="scientific">Pseudomonas syringae pv. syringae</name>
    <dbReference type="NCBI Taxonomy" id="321"/>
    <lineage>
        <taxon>Bacteria</taxon>
        <taxon>Pseudomonadati</taxon>
        <taxon>Pseudomonadota</taxon>
        <taxon>Gammaproteobacteria</taxon>
        <taxon>Pseudomonadales</taxon>
        <taxon>Pseudomonadaceae</taxon>
        <taxon>Pseudomonas</taxon>
        <taxon>Pseudomonas syringae</taxon>
    </lineage>
</organism>
<dbReference type="AlphaFoldDB" id="A0AB35JNC8"/>
<sequence>MEPVKIGSLFKSGSVYNGPVQIIDPASNVNGAVIRTATYIGGPSSFVTTGTSAPKDASDTTKPVILASNQDRAVLPYPVAIPAGFGLWVVPNSTAKIYITYDLL</sequence>
<gene>
    <name evidence="1" type="ORF">KDL27_06490</name>
</gene>
<evidence type="ECO:0000313" key="2">
    <source>
        <dbReference type="Proteomes" id="UP001220207"/>
    </source>
</evidence>
<dbReference type="RefSeq" id="WP_081023592.1">
    <property type="nucleotide sequence ID" value="NZ_JAGSOW010000002.1"/>
</dbReference>
<evidence type="ECO:0000313" key="1">
    <source>
        <dbReference type="EMBL" id="MDC3735427.1"/>
    </source>
</evidence>
<proteinExistence type="predicted"/>
<reference evidence="1" key="1">
    <citation type="submission" date="2021-04" db="EMBL/GenBank/DDBJ databases">
        <title>Genome Sequence and Comparative Genome Analysis of Pseudomonas syringae pv. syringae strains EC33 and LMG5496 isolated from Citrus plants from Tunisia and Greece.</title>
        <authorList>
            <person name="Abdellatif E."/>
            <person name="Baeyen S."/>
        </authorList>
    </citation>
    <scope>NUCLEOTIDE SEQUENCE</scope>
    <source>
        <strain evidence="1">LMG 5496</strain>
    </source>
</reference>
<dbReference type="Proteomes" id="UP001220207">
    <property type="component" value="Unassembled WGS sequence"/>
</dbReference>